<dbReference type="PROSITE" id="PS51178">
    <property type="entry name" value="PASTA"/>
    <property type="match status" value="1"/>
</dbReference>
<dbReference type="OrthoDB" id="6882896at2"/>
<dbReference type="AlphaFoldDB" id="A0A2V4BK39"/>
<dbReference type="Proteomes" id="UP000247903">
    <property type="component" value="Unassembled WGS sequence"/>
</dbReference>
<dbReference type="InterPro" id="IPR005543">
    <property type="entry name" value="PASTA_dom"/>
</dbReference>
<comment type="caution">
    <text evidence="2">The sequence shown here is derived from an EMBL/GenBank/DDBJ whole genome shotgun (WGS) entry which is preliminary data.</text>
</comment>
<evidence type="ECO:0000313" key="3">
    <source>
        <dbReference type="Proteomes" id="UP000247903"/>
    </source>
</evidence>
<evidence type="ECO:0000313" key="2">
    <source>
        <dbReference type="EMBL" id="PXY39356.1"/>
    </source>
</evidence>
<feature type="domain" description="PASTA" evidence="1">
    <location>
        <begin position="138"/>
        <end position="203"/>
    </location>
</feature>
<name>A0A2V4BK39_9FLAO</name>
<keyword evidence="3" id="KW-1185">Reference proteome</keyword>
<evidence type="ECO:0000259" key="1">
    <source>
        <dbReference type="PROSITE" id="PS51178"/>
    </source>
</evidence>
<dbReference type="EMBL" id="QJHK01000019">
    <property type="protein sequence ID" value="PXY39356.1"/>
    <property type="molecule type" value="Genomic_DNA"/>
</dbReference>
<accession>A0A2V4BK39</accession>
<dbReference type="Pfam" id="PF03793">
    <property type="entry name" value="PASTA"/>
    <property type="match status" value="1"/>
</dbReference>
<organism evidence="2 3">
    <name type="scientific">Flavobacterium cheongpyeongense</name>
    <dbReference type="NCBI Taxonomy" id="2212651"/>
    <lineage>
        <taxon>Bacteria</taxon>
        <taxon>Pseudomonadati</taxon>
        <taxon>Bacteroidota</taxon>
        <taxon>Flavobacteriia</taxon>
        <taxon>Flavobacteriales</taxon>
        <taxon>Flavobacteriaceae</taxon>
        <taxon>Flavobacterium</taxon>
    </lineage>
</organism>
<sequence>MSNNSLDFMKEIMAAPLGELISSIGKGVGEAQAALDAGSLAQTLEIYNSENKDEVLNMLKSIGYQPTFYVLPETEVEAQVSFAISSTSTSTPSLSNDISRSKIYATPINAGNSNRFNLDINAMAKLKFKIVPVPPPDGVSGLRIIPSLIDKTIAQAVLVLNTIGLSYQLPDGVSETSTNIIKTQTPDSGTYTQIGTTIQLTVV</sequence>
<protein>
    <recommendedName>
        <fullName evidence="1">PASTA domain-containing protein</fullName>
    </recommendedName>
</protein>
<reference evidence="2 3" key="1">
    <citation type="submission" date="2018-05" db="EMBL/GenBank/DDBJ databases">
        <title>Flavobacterium sp. strain IMCC34759, incomplete genome.</title>
        <authorList>
            <person name="Joung Y."/>
            <person name="Cho J."/>
        </authorList>
    </citation>
    <scope>NUCLEOTIDE SEQUENCE [LARGE SCALE GENOMIC DNA]</scope>
    <source>
        <strain evidence="2 3">IMCC34759</strain>
    </source>
</reference>
<dbReference type="Gene3D" id="3.30.10.20">
    <property type="match status" value="1"/>
</dbReference>
<proteinExistence type="predicted"/>
<gene>
    <name evidence="2" type="ORF">DMB65_17890</name>
</gene>